<dbReference type="InterPro" id="IPR002763">
    <property type="entry name" value="DUF72"/>
</dbReference>
<evidence type="ECO:0000313" key="2">
    <source>
        <dbReference type="EMBL" id="BCX88692.1"/>
    </source>
</evidence>
<sequence length="269" mass="31377">MRRFLEIGKKTDGDPAPEAPEHRNALRIGTSGWHYPHWCGRYYPQDLPAAKWLAWYARDFDCVEVNNSFYRLPSPETVRRWCAQVPENFRFAVKASRLITHLKKLKQCEAALQAFLDMADAFGPRLGPILFQLPPRWRVNPRRLAEFLALLPPWYEYAFEFRDPSWHCQEIYQLLERYQAAFCLFDLAGRQSPVVVTARLIYVRLHGPARQAYHGCYTEAHLDVWAGQVRRWVHGKRHEVCLFFDNDACSCAVENALALKRKLGLNSNV</sequence>
<keyword evidence="3" id="KW-1185">Reference proteome</keyword>
<dbReference type="PANTHER" id="PTHR30348:SF4">
    <property type="entry name" value="DUF72 DOMAIN-CONTAINING PROTEIN"/>
    <property type="match status" value="1"/>
</dbReference>
<evidence type="ECO:0000256" key="1">
    <source>
        <dbReference type="SAM" id="MobiDB-lite"/>
    </source>
</evidence>
<protein>
    <recommendedName>
        <fullName evidence="4">DUF72 domain-containing protein</fullName>
    </recommendedName>
</protein>
<proteinExistence type="predicted"/>
<gene>
    <name evidence="2" type="ORF">MIN45_P1061</name>
</gene>
<evidence type="ECO:0000313" key="3">
    <source>
        <dbReference type="Proteomes" id="UP001321450"/>
    </source>
</evidence>
<dbReference type="EMBL" id="AP024718">
    <property type="protein sequence ID" value="BCX88692.1"/>
    <property type="molecule type" value="Genomic_DNA"/>
</dbReference>
<dbReference type="Gene3D" id="3.20.20.410">
    <property type="entry name" value="Protein of unknown function UPF0759"/>
    <property type="match status" value="1"/>
</dbReference>
<dbReference type="Pfam" id="PF01904">
    <property type="entry name" value="DUF72"/>
    <property type="match status" value="1"/>
</dbReference>
<dbReference type="RefSeq" id="WP_286293917.1">
    <property type="nucleotide sequence ID" value="NZ_AP024718.1"/>
</dbReference>
<dbReference type="SUPFAM" id="SSF117396">
    <property type="entry name" value="TM1631-like"/>
    <property type="match status" value="1"/>
</dbReference>
<reference evidence="3" key="1">
    <citation type="journal article" date="2024" name="Int. J. Syst. Evol. Microbiol.">
        <title>Methylomarinovum tepidoasis sp. nov., a moderately thermophilic methanotroph of the family Methylothermaceae isolated from a deep-sea hydrothermal field.</title>
        <authorList>
            <person name="Hirayama H."/>
            <person name="Takaki Y."/>
            <person name="Abe M."/>
            <person name="Miyazaki M."/>
            <person name="Uematsu K."/>
            <person name="Matsui Y."/>
            <person name="Takai K."/>
        </authorList>
    </citation>
    <scope>NUCLEOTIDE SEQUENCE [LARGE SCALE GENOMIC DNA]</scope>
    <source>
        <strain evidence="3">IN45</strain>
    </source>
</reference>
<dbReference type="InterPro" id="IPR036520">
    <property type="entry name" value="UPF0759_sf"/>
</dbReference>
<dbReference type="AlphaFoldDB" id="A0AAU9C5A5"/>
<dbReference type="PANTHER" id="PTHR30348">
    <property type="entry name" value="UNCHARACTERIZED PROTEIN YECE"/>
    <property type="match status" value="1"/>
</dbReference>
<dbReference type="KEGG" id="meiy:MIN45_P1061"/>
<evidence type="ECO:0008006" key="4">
    <source>
        <dbReference type="Google" id="ProtNLM"/>
    </source>
</evidence>
<name>A0AAU9C5A5_9GAMM</name>
<dbReference type="Proteomes" id="UP001321450">
    <property type="component" value="Chromosome"/>
</dbReference>
<organism evidence="2 3">
    <name type="scientific">Methylomarinovum tepidoasis</name>
    <dbReference type="NCBI Taxonomy" id="2840183"/>
    <lineage>
        <taxon>Bacteria</taxon>
        <taxon>Pseudomonadati</taxon>
        <taxon>Pseudomonadota</taxon>
        <taxon>Gammaproteobacteria</taxon>
        <taxon>Methylococcales</taxon>
        <taxon>Methylothermaceae</taxon>
        <taxon>Methylomarinovum</taxon>
    </lineage>
</organism>
<feature type="region of interest" description="Disordered" evidence="1">
    <location>
        <begin position="1"/>
        <end position="22"/>
    </location>
</feature>
<accession>A0AAU9C5A5</accession>